<dbReference type="AlphaFoldDB" id="A0AAQ3NRP2"/>
<keyword evidence="2" id="KW-1185">Reference proteome</keyword>
<evidence type="ECO:0000313" key="2">
    <source>
        <dbReference type="Proteomes" id="UP001374535"/>
    </source>
</evidence>
<dbReference type="EMBL" id="CP144697">
    <property type="protein sequence ID" value="WVZ14849.1"/>
    <property type="molecule type" value="Genomic_DNA"/>
</dbReference>
<protein>
    <submittedName>
        <fullName evidence="1">Uncharacterized protein</fullName>
    </submittedName>
</protein>
<dbReference type="Pfam" id="PF25102">
    <property type="entry name" value="DUF7810"/>
    <property type="match status" value="1"/>
</dbReference>
<name>A0AAQ3NRP2_VIGMU</name>
<proteinExistence type="predicted"/>
<gene>
    <name evidence="1" type="ORF">V8G54_012415</name>
</gene>
<reference evidence="1 2" key="1">
    <citation type="journal article" date="2023" name="Life. Sci Alliance">
        <title>Evolutionary insights into 3D genome organization and epigenetic landscape of Vigna mungo.</title>
        <authorList>
            <person name="Junaid A."/>
            <person name="Singh B."/>
            <person name="Bhatia S."/>
        </authorList>
    </citation>
    <scope>NUCLEOTIDE SEQUENCE [LARGE SCALE GENOMIC DNA]</scope>
    <source>
        <strain evidence="1">Urdbean</strain>
    </source>
</reference>
<organism evidence="1 2">
    <name type="scientific">Vigna mungo</name>
    <name type="common">Black gram</name>
    <name type="synonym">Phaseolus mungo</name>
    <dbReference type="NCBI Taxonomy" id="3915"/>
    <lineage>
        <taxon>Eukaryota</taxon>
        <taxon>Viridiplantae</taxon>
        <taxon>Streptophyta</taxon>
        <taxon>Embryophyta</taxon>
        <taxon>Tracheophyta</taxon>
        <taxon>Spermatophyta</taxon>
        <taxon>Magnoliopsida</taxon>
        <taxon>eudicotyledons</taxon>
        <taxon>Gunneridae</taxon>
        <taxon>Pentapetalae</taxon>
        <taxon>rosids</taxon>
        <taxon>fabids</taxon>
        <taxon>Fabales</taxon>
        <taxon>Fabaceae</taxon>
        <taxon>Papilionoideae</taxon>
        <taxon>50 kb inversion clade</taxon>
        <taxon>NPAAA clade</taxon>
        <taxon>indigoferoid/millettioid clade</taxon>
        <taxon>Phaseoleae</taxon>
        <taxon>Vigna</taxon>
    </lineage>
</organism>
<dbReference type="InterPro" id="IPR056712">
    <property type="entry name" value="DUF7810"/>
</dbReference>
<sequence length="137" mass="14916">MKLGGGKRRRVAPKPFVVLCALVTGLLGLSLLAFRPLEDAPRPLVPFARASEFNVSSSDGGASVEGVVAFQRVAEKACKTVEEMGEDFGRGVGKESLRVRKIIENHFVANGLSALFTRFLLQLNFYYFNAIIALLSN</sequence>
<dbReference type="Proteomes" id="UP001374535">
    <property type="component" value="Chromosome 4"/>
</dbReference>
<accession>A0AAQ3NRP2</accession>
<evidence type="ECO:0000313" key="1">
    <source>
        <dbReference type="EMBL" id="WVZ14849.1"/>
    </source>
</evidence>